<dbReference type="Gene3D" id="2.60.120.10">
    <property type="entry name" value="Jelly Rolls"/>
    <property type="match status" value="1"/>
</dbReference>
<sequence length="263" mass="29924">MKYLLLILIMISFIFKGYTQDPAAIESRVYHWEEIGIDTSRPGAMNPVFEGVSDGFEYLNIFLATVGKGASFKLPINNDSLESLIIMKTGQVNQHVGHKNRVMGPGSVTLVMPGEKPRIDNNGDNPANFYVILWRVKDFYNGHIPESNQSIPSHLINWQELTYEKTAKGGYRHVIRQPTSMLTEFEMHVTTLEEGKRSHPPHTHLDEEIILVRFGEVEESIDGKLYDADEGSLIFLRSMVPHGIRNIGKGSCEYYAFRWIPKK</sequence>
<keyword evidence="1" id="KW-0479">Metal-binding</keyword>
<reference evidence="3" key="1">
    <citation type="submission" date="2023-06" db="EMBL/GenBank/DDBJ databases">
        <title>Genomic of Agaribacillus aureum.</title>
        <authorList>
            <person name="Wang G."/>
        </authorList>
    </citation>
    <scope>NUCLEOTIDE SEQUENCE</scope>
    <source>
        <strain evidence="3">BMA12</strain>
    </source>
</reference>
<evidence type="ECO:0000256" key="1">
    <source>
        <dbReference type="ARBA" id="ARBA00022723"/>
    </source>
</evidence>
<dbReference type="InterPro" id="IPR051610">
    <property type="entry name" value="GPI/OXD"/>
</dbReference>
<evidence type="ECO:0000259" key="2">
    <source>
        <dbReference type="Pfam" id="PF07883"/>
    </source>
</evidence>
<name>A0ABT8L7W5_9BACT</name>
<comment type="caution">
    <text evidence="3">The sequence shown here is derived from an EMBL/GenBank/DDBJ whole genome shotgun (WGS) entry which is preliminary data.</text>
</comment>
<gene>
    <name evidence="3" type="ORF">QQ020_14700</name>
</gene>
<dbReference type="CDD" id="cd02209">
    <property type="entry name" value="cupin_XRE_C"/>
    <property type="match status" value="1"/>
</dbReference>
<organism evidence="3 4">
    <name type="scientific">Agaribacillus aureus</name>
    <dbReference type="NCBI Taxonomy" id="3051825"/>
    <lineage>
        <taxon>Bacteria</taxon>
        <taxon>Pseudomonadati</taxon>
        <taxon>Bacteroidota</taxon>
        <taxon>Cytophagia</taxon>
        <taxon>Cytophagales</taxon>
        <taxon>Splendidivirgaceae</taxon>
        <taxon>Agaribacillus</taxon>
    </lineage>
</organism>
<feature type="domain" description="Cupin type-2" evidence="2">
    <location>
        <begin position="189"/>
        <end position="255"/>
    </location>
</feature>
<dbReference type="EMBL" id="JAUJEB010000002">
    <property type="protein sequence ID" value="MDN5213316.1"/>
    <property type="molecule type" value="Genomic_DNA"/>
</dbReference>
<protein>
    <submittedName>
        <fullName evidence="3">Cupin domain-containing protein</fullName>
    </submittedName>
</protein>
<proteinExistence type="predicted"/>
<keyword evidence="4" id="KW-1185">Reference proteome</keyword>
<dbReference type="RefSeq" id="WP_346758655.1">
    <property type="nucleotide sequence ID" value="NZ_JAUJEB010000002.1"/>
</dbReference>
<dbReference type="InterPro" id="IPR011051">
    <property type="entry name" value="RmlC_Cupin_sf"/>
</dbReference>
<evidence type="ECO:0000313" key="4">
    <source>
        <dbReference type="Proteomes" id="UP001172083"/>
    </source>
</evidence>
<dbReference type="SUPFAM" id="SSF51182">
    <property type="entry name" value="RmlC-like cupins"/>
    <property type="match status" value="1"/>
</dbReference>
<dbReference type="PANTHER" id="PTHR35848:SF6">
    <property type="entry name" value="CUPIN TYPE-2 DOMAIN-CONTAINING PROTEIN"/>
    <property type="match status" value="1"/>
</dbReference>
<dbReference type="PANTHER" id="PTHR35848">
    <property type="entry name" value="OXALATE-BINDING PROTEIN"/>
    <property type="match status" value="1"/>
</dbReference>
<dbReference type="Proteomes" id="UP001172083">
    <property type="component" value="Unassembled WGS sequence"/>
</dbReference>
<dbReference type="InterPro" id="IPR014710">
    <property type="entry name" value="RmlC-like_jellyroll"/>
</dbReference>
<accession>A0ABT8L7W5</accession>
<dbReference type="InterPro" id="IPR013096">
    <property type="entry name" value="Cupin_2"/>
</dbReference>
<dbReference type="Pfam" id="PF07883">
    <property type="entry name" value="Cupin_2"/>
    <property type="match status" value="1"/>
</dbReference>
<evidence type="ECO:0000313" key="3">
    <source>
        <dbReference type="EMBL" id="MDN5213316.1"/>
    </source>
</evidence>